<dbReference type="OMA" id="IAHAKEH"/>
<dbReference type="HOGENOM" id="CLU_091047_0_0_1"/>
<comment type="similarity">
    <text evidence="3">Belongs to the YAE1 family.</text>
</comment>
<name>M5FTM7_DACPD</name>
<dbReference type="PANTHER" id="PTHR18829:SF0">
    <property type="entry name" value="PROTEIN YAE1 HOMOLOG"/>
    <property type="match status" value="1"/>
</dbReference>
<evidence type="ECO:0000256" key="5">
    <source>
        <dbReference type="ARBA" id="ARBA00018400"/>
    </source>
</evidence>
<sequence>MDDAWMDEGEMDERSTADREWNSLADKYTNDGYREGISAGKEEHLQEGFDQGFAKIGVPVGRNLGNLRGTAAALLQYLTQLQPQARHNSEEVNSIAKGLSELQLQDVAPRDAEAIAHAREHGIEDEEVDPAQQMAKALEGMKTADGQLKLQELTARLQALLSKTGLQ</sequence>
<evidence type="ECO:0000256" key="6">
    <source>
        <dbReference type="ARBA" id="ARBA00022490"/>
    </source>
</evidence>
<dbReference type="Pfam" id="PF09811">
    <property type="entry name" value="Yae1_N"/>
    <property type="match status" value="1"/>
</dbReference>
<evidence type="ECO:0000313" key="9">
    <source>
        <dbReference type="EMBL" id="EJU01006.1"/>
    </source>
</evidence>
<keyword evidence="10" id="KW-1185">Reference proteome</keyword>
<dbReference type="GO" id="GO:0005634">
    <property type="term" value="C:nucleus"/>
    <property type="evidence" value="ECO:0007669"/>
    <property type="project" value="UniProtKB-SubCell"/>
</dbReference>
<dbReference type="EMBL" id="JH795865">
    <property type="protein sequence ID" value="EJU01006.1"/>
    <property type="molecule type" value="Genomic_DNA"/>
</dbReference>
<dbReference type="InterPro" id="IPR038881">
    <property type="entry name" value="Yae1-like"/>
</dbReference>
<evidence type="ECO:0000256" key="1">
    <source>
        <dbReference type="ARBA" id="ARBA00004123"/>
    </source>
</evidence>
<dbReference type="OrthoDB" id="20086at2759"/>
<dbReference type="STRING" id="1858805.M5FTM7"/>
<evidence type="ECO:0000256" key="2">
    <source>
        <dbReference type="ARBA" id="ARBA00004496"/>
    </source>
</evidence>
<evidence type="ECO:0000256" key="3">
    <source>
        <dbReference type="ARBA" id="ARBA00007096"/>
    </source>
</evidence>
<dbReference type="GeneID" id="63688034"/>
<dbReference type="Proteomes" id="UP000030653">
    <property type="component" value="Unassembled WGS sequence"/>
</dbReference>
<evidence type="ECO:0000259" key="8">
    <source>
        <dbReference type="Pfam" id="PF09811"/>
    </source>
</evidence>
<feature type="domain" description="Essential protein Yae1 N-terminal" evidence="8">
    <location>
        <begin position="32"/>
        <end position="71"/>
    </location>
</feature>
<gene>
    <name evidence="9" type="ORF">DACRYDRAFT_22831</name>
</gene>
<proteinExistence type="inferred from homology"/>
<evidence type="ECO:0000256" key="4">
    <source>
        <dbReference type="ARBA" id="ARBA00017286"/>
    </source>
</evidence>
<keyword evidence="6" id="KW-0963">Cytoplasm</keyword>
<evidence type="ECO:0000313" key="10">
    <source>
        <dbReference type="Proteomes" id="UP000030653"/>
    </source>
</evidence>
<protein>
    <recommendedName>
        <fullName evidence="5">Protein YAE1</fullName>
    </recommendedName>
    <alternativeName>
        <fullName evidence="4">Protein yae1</fullName>
    </alternativeName>
</protein>
<evidence type="ECO:0000256" key="7">
    <source>
        <dbReference type="ARBA" id="ARBA00023242"/>
    </source>
</evidence>
<reference evidence="9 10" key="1">
    <citation type="journal article" date="2012" name="Science">
        <title>The Paleozoic origin of enzymatic lignin decomposition reconstructed from 31 fungal genomes.</title>
        <authorList>
            <person name="Floudas D."/>
            <person name="Binder M."/>
            <person name="Riley R."/>
            <person name="Barry K."/>
            <person name="Blanchette R.A."/>
            <person name="Henrissat B."/>
            <person name="Martinez A.T."/>
            <person name="Otillar R."/>
            <person name="Spatafora J.W."/>
            <person name="Yadav J.S."/>
            <person name="Aerts A."/>
            <person name="Benoit I."/>
            <person name="Boyd A."/>
            <person name="Carlson A."/>
            <person name="Copeland A."/>
            <person name="Coutinho P.M."/>
            <person name="de Vries R.P."/>
            <person name="Ferreira P."/>
            <person name="Findley K."/>
            <person name="Foster B."/>
            <person name="Gaskell J."/>
            <person name="Glotzer D."/>
            <person name="Gorecki P."/>
            <person name="Heitman J."/>
            <person name="Hesse C."/>
            <person name="Hori C."/>
            <person name="Igarashi K."/>
            <person name="Jurgens J.A."/>
            <person name="Kallen N."/>
            <person name="Kersten P."/>
            <person name="Kohler A."/>
            <person name="Kuees U."/>
            <person name="Kumar T.K.A."/>
            <person name="Kuo A."/>
            <person name="LaButti K."/>
            <person name="Larrondo L.F."/>
            <person name="Lindquist E."/>
            <person name="Ling A."/>
            <person name="Lombard V."/>
            <person name="Lucas S."/>
            <person name="Lundell T."/>
            <person name="Martin R."/>
            <person name="McLaughlin D.J."/>
            <person name="Morgenstern I."/>
            <person name="Morin E."/>
            <person name="Murat C."/>
            <person name="Nagy L.G."/>
            <person name="Nolan M."/>
            <person name="Ohm R.A."/>
            <person name="Patyshakuliyeva A."/>
            <person name="Rokas A."/>
            <person name="Ruiz-Duenas F.J."/>
            <person name="Sabat G."/>
            <person name="Salamov A."/>
            <person name="Samejima M."/>
            <person name="Schmutz J."/>
            <person name="Slot J.C."/>
            <person name="St John F."/>
            <person name="Stenlid J."/>
            <person name="Sun H."/>
            <person name="Sun S."/>
            <person name="Syed K."/>
            <person name="Tsang A."/>
            <person name="Wiebenga A."/>
            <person name="Young D."/>
            <person name="Pisabarro A."/>
            <person name="Eastwood D.C."/>
            <person name="Martin F."/>
            <person name="Cullen D."/>
            <person name="Grigoriev I.V."/>
            <person name="Hibbett D.S."/>
        </authorList>
    </citation>
    <scope>NUCLEOTIDE SEQUENCE [LARGE SCALE GENOMIC DNA]</scope>
    <source>
        <strain evidence="9 10">DJM-731 SS1</strain>
    </source>
</reference>
<comment type="subcellular location">
    <subcellularLocation>
        <location evidence="2">Cytoplasm</location>
    </subcellularLocation>
    <subcellularLocation>
        <location evidence="1">Nucleus</location>
    </subcellularLocation>
</comment>
<dbReference type="GO" id="GO:0005737">
    <property type="term" value="C:cytoplasm"/>
    <property type="evidence" value="ECO:0007669"/>
    <property type="project" value="UniProtKB-SubCell"/>
</dbReference>
<dbReference type="InterPro" id="IPR019191">
    <property type="entry name" value="Essential_protein_Yae1_N"/>
</dbReference>
<dbReference type="PANTHER" id="PTHR18829">
    <property type="entry name" value="PROTEIN YAE1 HOMOLOG"/>
    <property type="match status" value="1"/>
</dbReference>
<accession>M5FTM7</accession>
<dbReference type="RefSeq" id="XP_040627903.1">
    <property type="nucleotide sequence ID" value="XM_040772972.1"/>
</dbReference>
<keyword evidence="7" id="KW-0539">Nucleus</keyword>
<dbReference type="AlphaFoldDB" id="M5FTM7"/>
<organism evidence="9 10">
    <name type="scientific">Dacryopinax primogenitus (strain DJM 731)</name>
    <name type="common">Brown rot fungus</name>
    <dbReference type="NCBI Taxonomy" id="1858805"/>
    <lineage>
        <taxon>Eukaryota</taxon>
        <taxon>Fungi</taxon>
        <taxon>Dikarya</taxon>
        <taxon>Basidiomycota</taxon>
        <taxon>Agaricomycotina</taxon>
        <taxon>Dacrymycetes</taxon>
        <taxon>Dacrymycetales</taxon>
        <taxon>Dacrymycetaceae</taxon>
        <taxon>Dacryopinax</taxon>
    </lineage>
</organism>